<evidence type="ECO:0000256" key="12">
    <source>
        <dbReference type="ARBA" id="ARBA00022741"/>
    </source>
</evidence>
<dbReference type="InterPro" id="IPR013820">
    <property type="entry name" value="ATP_PRibTrfase_cat"/>
</dbReference>
<evidence type="ECO:0000256" key="3">
    <source>
        <dbReference type="ARBA" id="ARBA00004667"/>
    </source>
</evidence>
<dbReference type="SUPFAM" id="SSF53850">
    <property type="entry name" value="Periplasmic binding protein-like II"/>
    <property type="match status" value="1"/>
</dbReference>
<accession>A0A1B1YG02</accession>
<keyword evidence="10 16" id="KW-0328">Glycosyltransferase</keyword>
<evidence type="ECO:0000256" key="6">
    <source>
        <dbReference type="ARBA" id="ARBA00011946"/>
    </source>
</evidence>
<gene>
    <name evidence="16" type="primary">hisG</name>
    <name evidence="18" type="ORF">CSTERTH_11905</name>
</gene>
<protein>
    <recommendedName>
        <fullName evidence="7 16">ATP phosphoribosyltransferase</fullName>
        <shortName evidence="16">ATP-PRT</shortName>
        <shortName evidence="16">ATP-PRTase</shortName>
        <ecNumber evidence="6 16">2.4.2.17</ecNumber>
    </recommendedName>
</protein>
<keyword evidence="14 16" id="KW-0368">Histidine biosynthesis</keyword>
<dbReference type="InterPro" id="IPR024893">
    <property type="entry name" value="ATP_PRibTrfase_HisG_short"/>
</dbReference>
<evidence type="ECO:0000313" key="19">
    <source>
        <dbReference type="Proteomes" id="UP000092971"/>
    </source>
</evidence>
<dbReference type="PANTHER" id="PTHR21403">
    <property type="entry name" value="ATP PHOSPHORIBOSYLTRANSFERASE ATP-PRTASE"/>
    <property type="match status" value="1"/>
</dbReference>
<evidence type="ECO:0000256" key="10">
    <source>
        <dbReference type="ARBA" id="ARBA00022676"/>
    </source>
</evidence>
<dbReference type="GO" id="GO:0003879">
    <property type="term" value="F:ATP phosphoribosyltransferase activity"/>
    <property type="evidence" value="ECO:0007669"/>
    <property type="project" value="UniProtKB-UniRule"/>
</dbReference>
<keyword evidence="9 16" id="KW-0028">Amino-acid biosynthesis</keyword>
<organism evidence="18 19">
    <name type="scientific">Thermoclostridium stercorarium subsp. thermolacticum DSM 2910</name>
    <dbReference type="NCBI Taxonomy" id="1121336"/>
    <lineage>
        <taxon>Bacteria</taxon>
        <taxon>Bacillati</taxon>
        <taxon>Bacillota</taxon>
        <taxon>Clostridia</taxon>
        <taxon>Eubacteriales</taxon>
        <taxon>Oscillospiraceae</taxon>
        <taxon>Thermoclostridium</taxon>
    </lineage>
</organism>
<evidence type="ECO:0000256" key="16">
    <source>
        <dbReference type="HAMAP-Rule" id="MF_01018"/>
    </source>
</evidence>
<dbReference type="RefSeq" id="WP_015360117.1">
    <property type="nucleotide sequence ID" value="NZ_CP014672.1"/>
</dbReference>
<evidence type="ECO:0000259" key="17">
    <source>
        <dbReference type="Pfam" id="PF01634"/>
    </source>
</evidence>
<evidence type="ECO:0000256" key="5">
    <source>
        <dbReference type="ARBA" id="ARBA00011496"/>
    </source>
</evidence>
<comment type="subunit">
    <text evidence="5 16">Heteromultimer composed of HisG and HisZ subunits.</text>
</comment>
<dbReference type="AlphaFoldDB" id="A0A1B1YG02"/>
<evidence type="ECO:0000256" key="1">
    <source>
        <dbReference type="ARBA" id="ARBA00000915"/>
    </source>
</evidence>
<comment type="similarity">
    <text evidence="4 16">Belongs to the ATP phosphoribosyltransferase family. Short subfamily.</text>
</comment>
<dbReference type="Gene3D" id="3.40.190.10">
    <property type="entry name" value="Periplasmic binding protein-like II"/>
    <property type="match status" value="2"/>
</dbReference>
<dbReference type="GO" id="GO:0005524">
    <property type="term" value="F:ATP binding"/>
    <property type="evidence" value="ECO:0007669"/>
    <property type="project" value="UniProtKB-KW"/>
</dbReference>
<comment type="catalytic activity">
    <reaction evidence="1 16">
        <text>1-(5-phospho-beta-D-ribosyl)-ATP + diphosphate = 5-phospho-alpha-D-ribose 1-diphosphate + ATP</text>
        <dbReference type="Rhea" id="RHEA:18473"/>
        <dbReference type="ChEBI" id="CHEBI:30616"/>
        <dbReference type="ChEBI" id="CHEBI:33019"/>
        <dbReference type="ChEBI" id="CHEBI:58017"/>
        <dbReference type="ChEBI" id="CHEBI:73183"/>
        <dbReference type="EC" id="2.4.2.17"/>
    </reaction>
</comment>
<dbReference type="HAMAP" id="MF_01018">
    <property type="entry name" value="HisG_Short"/>
    <property type="match status" value="1"/>
</dbReference>
<keyword evidence="12 16" id="KW-0547">Nucleotide-binding</keyword>
<dbReference type="FunFam" id="3.40.190.10:FF:000011">
    <property type="entry name" value="ATP phosphoribosyltransferase"/>
    <property type="match status" value="1"/>
</dbReference>
<comment type="domain">
    <text evidence="16">Lacks the C-terminal regulatory region which is replaced by HisZ.</text>
</comment>
<evidence type="ECO:0000256" key="8">
    <source>
        <dbReference type="ARBA" id="ARBA00022490"/>
    </source>
</evidence>
<comment type="function">
    <text evidence="15 16">Catalyzes the condensation of ATP and 5-phosphoribose 1-diphosphate to form N'-(5'-phosphoribosyl)-ATP (PR-ATP). Has a crucial role in the pathway because the rate of histidine biosynthesis seems to be controlled primarily by regulation of HisG enzymatic activity.</text>
</comment>
<dbReference type="CDD" id="cd13595">
    <property type="entry name" value="PBP2_HisGs"/>
    <property type="match status" value="1"/>
</dbReference>
<keyword evidence="11 16" id="KW-0808">Transferase</keyword>
<dbReference type="InterPro" id="IPR018198">
    <property type="entry name" value="ATP_PRibTrfase_CS"/>
</dbReference>
<dbReference type="InterPro" id="IPR001348">
    <property type="entry name" value="ATP_PRibTrfase_HisG"/>
</dbReference>
<dbReference type="GO" id="GO:0000105">
    <property type="term" value="P:L-histidine biosynthetic process"/>
    <property type="evidence" value="ECO:0007669"/>
    <property type="project" value="UniProtKB-UniRule"/>
</dbReference>
<evidence type="ECO:0000256" key="13">
    <source>
        <dbReference type="ARBA" id="ARBA00022840"/>
    </source>
</evidence>
<dbReference type="EC" id="2.4.2.17" evidence="6 16"/>
<dbReference type="PROSITE" id="PS01316">
    <property type="entry name" value="ATP_P_PHORIBOSYLTR"/>
    <property type="match status" value="1"/>
</dbReference>
<dbReference type="Proteomes" id="UP000092971">
    <property type="component" value="Chromosome"/>
</dbReference>
<reference evidence="18 19" key="1">
    <citation type="submission" date="2016-02" db="EMBL/GenBank/DDBJ databases">
        <title>Comparison of Clostridium stercorarium subspecies using comparative genomics and transcriptomics.</title>
        <authorList>
            <person name="Schellenberg J."/>
            <person name="Thallinger G."/>
            <person name="Levin D.B."/>
            <person name="Zhang X."/>
            <person name="Alvare G."/>
            <person name="Fristensky B."/>
            <person name="Sparling R."/>
        </authorList>
    </citation>
    <scope>NUCLEOTIDE SEQUENCE [LARGE SCALE GENOMIC DNA]</scope>
    <source>
        <strain evidence="18 19">DSM 2910</strain>
    </source>
</reference>
<sequence length="214" mass="24020">MRYLTMALSKGRLTELSVELLEKAGIDCSELKQESRKLIFADEKNKIRFFLAKPADVPTYVEYGAADIGIVGKDTLLEEGRNLYEVLDLKFAACKMCVAGPKELEGKMDSLTITRVATKYPEIAMEYFRHKRRESVEVIKLNGSVELAPLVGLSEVIVDLVETGKTLKENGLVILDTIADISARLIVNRVSMKMERERINKLIGNLRKIIENNG</sequence>
<comment type="pathway">
    <text evidence="3 16">Amino-acid biosynthesis; L-histidine biosynthesis; L-histidine from 5-phospho-alpha-D-ribose 1-diphosphate: step 1/9.</text>
</comment>
<dbReference type="GO" id="GO:0005737">
    <property type="term" value="C:cytoplasm"/>
    <property type="evidence" value="ECO:0007669"/>
    <property type="project" value="UniProtKB-SubCell"/>
</dbReference>
<dbReference type="EMBL" id="CP014672">
    <property type="protein sequence ID" value="ANW99688.1"/>
    <property type="molecule type" value="Genomic_DNA"/>
</dbReference>
<comment type="subcellular location">
    <subcellularLocation>
        <location evidence="2 16">Cytoplasm</location>
    </subcellularLocation>
</comment>
<dbReference type="FunFam" id="3.40.190.10:FF:000008">
    <property type="entry name" value="ATP phosphoribosyltransferase"/>
    <property type="match status" value="1"/>
</dbReference>
<dbReference type="NCBIfam" id="TIGR00070">
    <property type="entry name" value="hisG"/>
    <property type="match status" value="1"/>
</dbReference>
<proteinExistence type="inferred from homology"/>
<keyword evidence="8 16" id="KW-0963">Cytoplasm</keyword>
<evidence type="ECO:0000313" key="18">
    <source>
        <dbReference type="EMBL" id="ANW99688.1"/>
    </source>
</evidence>
<dbReference type="UniPathway" id="UPA00031">
    <property type="reaction ID" value="UER00006"/>
</dbReference>
<dbReference type="OrthoDB" id="9801867at2"/>
<evidence type="ECO:0000256" key="7">
    <source>
        <dbReference type="ARBA" id="ARBA00020998"/>
    </source>
</evidence>
<evidence type="ECO:0000256" key="15">
    <source>
        <dbReference type="ARBA" id="ARBA00024861"/>
    </source>
</evidence>
<dbReference type="Pfam" id="PF01634">
    <property type="entry name" value="HisG"/>
    <property type="match status" value="1"/>
</dbReference>
<evidence type="ECO:0000256" key="4">
    <source>
        <dbReference type="ARBA" id="ARBA00009489"/>
    </source>
</evidence>
<dbReference type="PANTHER" id="PTHR21403:SF8">
    <property type="entry name" value="ATP PHOSPHORIBOSYLTRANSFERASE"/>
    <property type="match status" value="1"/>
</dbReference>
<evidence type="ECO:0000256" key="14">
    <source>
        <dbReference type="ARBA" id="ARBA00023102"/>
    </source>
</evidence>
<name>A0A1B1YG02_THEST</name>
<evidence type="ECO:0000256" key="2">
    <source>
        <dbReference type="ARBA" id="ARBA00004496"/>
    </source>
</evidence>
<feature type="domain" description="ATP phosphoribosyltransferase catalytic" evidence="17">
    <location>
        <begin position="53"/>
        <end position="207"/>
    </location>
</feature>
<evidence type="ECO:0000256" key="11">
    <source>
        <dbReference type="ARBA" id="ARBA00022679"/>
    </source>
</evidence>
<evidence type="ECO:0000256" key="9">
    <source>
        <dbReference type="ARBA" id="ARBA00022605"/>
    </source>
</evidence>
<keyword evidence="13 16" id="KW-0067">ATP-binding</keyword>